<accession>A0A2V3UN75</accession>
<comment type="caution">
    <text evidence="2">The sequence shown here is derived from an EMBL/GenBank/DDBJ whole genome shotgun (WGS) entry which is preliminary data.</text>
</comment>
<gene>
    <name evidence="2" type="ORF">C7450_10396</name>
</gene>
<sequence length="118" mass="12622">MMGRPRPPPIVAAWAKACPKACAKAGITALTFHDFRGSAVTRLALAGASVPEIATITGHTLRDVQEILDAHDLSRDVTMAESAVRKLEEWSKGAETRTDFSKFSQNAVSGPTLKMGKT</sequence>
<proteinExistence type="predicted"/>
<reference evidence="2 3" key="1">
    <citation type="submission" date="2018-05" db="EMBL/GenBank/DDBJ databases">
        <title>Genomic Encyclopedia of Type Strains, Phase IV (KMG-IV): sequencing the most valuable type-strain genomes for metagenomic binning, comparative biology and taxonomic classification.</title>
        <authorList>
            <person name="Goeker M."/>
        </authorList>
    </citation>
    <scope>NUCLEOTIDE SEQUENCE [LARGE SCALE GENOMIC DNA]</scope>
    <source>
        <strain evidence="2 3">DSM 6462</strain>
    </source>
</reference>
<dbReference type="GO" id="GO:0006310">
    <property type="term" value="P:DNA recombination"/>
    <property type="evidence" value="ECO:0007669"/>
    <property type="project" value="UniProtKB-KW"/>
</dbReference>
<keyword evidence="1" id="KW-0233">DNA recombination</keyword>
<dbReference type="EMBL" id="QJJK01000003">
    <property type="protein sequence ID" value="PXW61580.1"/>
    <property type="molecule type" value="Genomic_DNA"/>
</dbReference>
<dbReference type="GO" id="GO:0003677">
    <property type="term" value="F:DNA binding"/>
    <property type="evidence" value="ECO:0007669"/>
    <property type="project" value="InterPro"/>
</dbReference>
<organism evidence="2 3">
    <name type="scientific">Chelatococcus asaccharovorans</name>
    <dbReference type="NCBI Taxonomy" id="28210"/>
    <lineage>
        <taxon>Bacteria</taxon>
        <taxon>Pseudomonadati</taxon>
        <taxon>Pseudomonadota</taxon>
        <taxon>Alphaproteobacteria</taxon>
        <taxon>Hyphomicrobiales</taxon>
        <taxon>Chelatococcaceae</taxon>
        <taxon>Chelatococcus</taxon>
    </lineage>
</organism>
<dbReference type="Gene3D" id="1.10.443.10">
    <property type="entry name" value="Intergrase catalytic core"/>
    <property type="match status" value="1"/>
</dbReference>
<dbReference type="GO" id="GO:0015074">
    <property type="term" value="P:DNA integration"/>
    <property type="evidence" value="ECO:0007669"/>
    <property type="project" value="InterPro"/>
</dbReference>
<name>A0A2V3UN75_9HYPH</name>
<evidence type="ECO:0000256" key="1">
    <source>
        <dbReference type="ARBA" id="ARBA00023172"/>
    </source>
</evidence>
<dbReference type="SUPFAM" id="SSF56349">
    <property type="entry name" value="DNA breaking-rejoining enzymes"/>
    <property type="match status" value="1"/>
</dbReference>
<protein>
    <submittedName>
        <fullName evidence="2">Phage integrase family protein</fullName>
    </submittedName>
</protein>
<dbReference type="InterPro" id="IPR013762">
    <property type="entry name" value="Integrase-like_cat_sf"/>
</dbReference>
<evidence type="ECO:0000313" key="2">
    <source>
        <dbReference type="EMBL" id="PXW61580.1"/>
    </source>
</evidence>
<evidence type="ECO:0000313" key="3">
    <source>
        <dbReference type="Proteomes" id="UP000248021"/>
    </source>
</evidence>
<dbReference type="Proteomes" id="UP000248021">
    <property type="component" value="Unassembled WGS sequence"/>
</dbReference>
<dbReference type="InterPro" id="IPR011010">
    <property type="entry name" value="DNA_brk_join_enz"/>
</dbReference>
<keyword evidence="3" id="KW-1185">Reference proteome</keyword>
<dbReference type="AlphaFoldDB" id="A0A2V3UN75"/>